<accession>A0A3B1B246</accession>
<evidence type="ECO:0008006" key="2">
    <source>
        <dbReference type="Google" id="ProtNLM"/>
    </source>
</evidence>
<dbReference type="EMBL" id="UOFW01000090">
    <property type="protein sequence ID" value="VAX04370.1"/>
    <property type="molecule type" value="Genomic_DNA"/>
</dbReference>
<reference evidence="1" key="1">
    <citation type="submission" date="2018-06" db="EMBL/GenBank/DDBJ databases">
        <authorList>
            <person name="Zhirakovskaya E."/>
        </authorList>
    </citation>
    <scope>NUCLEOTIDE SEQUENCE</scope>
</reference>
<protein>
    <recommendedName>
        <fullName evidence="2">TraB/GumN family protein</fullName>
    </recommendedName>
</protein>
<dbReference type="PANTHER" id="PTHR40590">
    <property type="entry name" value="CYTOPLASMIC PROTEIN-RELATED"/>
    <property type="match status" value="1"/>
</dbReference>
<organism evidence="1">
    <name type="scientific">hydrothermal vent metagenome</name>
    <dbReference type="NCBI Taxonomy" id="652676"/>
    <lineage>
        <taxon>unclassified sequences</taxon>
        <taxon>metagenomes</taxon>
        <taxon>ecological metagenomes</taxon>
    </lineage>
</organism>
<dbReference type="CDD" id="cd14789">
    <property type="entry name" value="Tiki"/>
    <property type="match status" value="1"/>
</dbReference>
<sequence length="310" mass="34480">MIITAMRVMNRRFFMRSLVGLFFALWALSLPAGAQETDIVHAKPALWTVQKGDNTTYFLGSFHLLPKNYKWYEGVIQSSFESADELVMETELTPEATAKIQGLLIKNGFFAGEDNLKNHLGADRYAKMLIYAKKLMGQEEAAAQKMKPWFMAMNLSILTIMSNGMDPNSGVDKYLEGLARQSDIAITGLETVTDQMMALIDHPLNVQAAMLSETLDQLDDFQAVMGGYLDAWASGDSDKISKTMVDDMKKYQGIYEALLVNRNANWMPALEGHINSGKTVFVVVGAAHLAGPDSVLKMLEDRGYKVDKIQ</sequence>
<dbReference type="InterPro" id="IPR002816">
    <property type="entry name" value="TraB/PrgY/GumN_fam"/>
</dbReference>
<dbReference type="Pfam" id="PF01963">
    <property type="entry name" value="TraB_PrgY_gumN"/>
    <property type="match status" value="1"/>
</dbReference>
<evidence type="ECO:0000313" key="1">
    <source>
        <dbReference type="EMBL" id="VAX04370.1"/>
    </source>
</evidence>
<dbReference type="AlphaFoldDB" id="A0A3B1B246"/>
<gene>
    <name evidence="1" type="ORF">MNBD_ALPHA03-1159</name>
</gene>
<proteinExistence type="predicted"/>
<dbReference type="PANTHER" id="PTHR40590:SF1">
    <property type="entry name" value="CYTOPLASMIC PROTEIN"/>
    <property type="match status" value="1"/>
</dbReference>
<dbReference type="InterPro" id="IPR047111">
    <property type="entry name" value="YbaP-like"/>
</dbReference>
<name>A0A3B1B246_9ZZZZ</name>